<feature type="region of interest" description="Disordered" evidence="1">
    <location>
        <begin position="16"/>
        <end position="44"/>
    </location>
</feature>
<name>A0AAW0Y6N4_CHEQU</name>
<feature type="domain" description="TTF-type" evidence="2">
    <location>
        <begin position="110"/>
        <end position="211"/>
    </location>
</feature>
<evidence type="ECO:0000313" key="3">
    <source>
        <dbReference type="EMBL" id="KAK8752486.1"/>
    </source>
</evidence>
<dbReference type="EMBL" id="JARKIK010000004">
    <property type="protein sequence ID" value="KAK8752486.1"/>
    <property type="molecule type" value="Genomic_DNA"/>
</dbReference>
<evidence type="ECO:0000256" key="1">
    <source>
        <dbReference type="SAM" id="MobiDB-lite"/>
    </source>
</evidence>
<protein>
    <recommendedName>
        <fullName evidence="2">TTF-type domain-containing protein</fullName>
    </recommendedName>
</protein>
<dbReference type="InterPro" id="IPR006580">
    <property type="entry name" value="Znf_TTF"/>
</dbReference>
<accession>A0AAW0Y6N4</accession>
<dbReference type="Proteomes" id="UP001445076">
    <property type="component" value="Unassembled WGS sequence"/>
</dbReference>
<evidence type="ECO:0000313" key="4">
    <source>
        <dbReference type="Proteomes" id="UP001445076"/>
    </source>
</evidence>
<gene>
    <name evidence="3" type="ORF">OTU49_005800</name>
</gene>
<evidence type="ECO:0000259" key="2">
    <source>
        <dbReference type="SMART" id="SM00597"/>
    </source>
</evidence>
<dbReference type="SMART" id="SM00597">
    <property type="entry name" value="ZnF_TTF"/>
    <property type="match status" value="1"/>
</dbReference>
<reference evidence="3 4" key="1">
    <citation type="journal article" date="2024" name="BMC Genomics">
        <title>Genome assembly of redclaw crayfish (Cherax quadricarinatus) provides insights into its immune adaptation and hypoxia tolerance.</title>
        <authorList>
            <person name="Liu Z."/>
            <person name="Zheng J."/>
            <person name="Li H."/>
            <person name="Fang K."/>
            <person name="Wang S."/>
            <person name="He J."/>
            <person name="Zhou D."/>
            <person name="Weng S."/>
            <person name="Chi M."/>
            <person name="Gu Z."/>
            <person name="He J."/>
            <person name="Li F."/>
            <person name="Wang M."/>
        </authorList>
    </citation>
    <scope>NUCLEOTIDE SEQUENCE [LARGE SCALE GENOMIC DNA]</scope>
    <source>
        <strain evidence="3">ZL_2023a</strain>
    </source>
</reference>
<comment type="caution">
    <text evidence="3">The sequence shown here is derived from an EMBL/GenBank/DDBJ whole genome shotgun (WGS) entry which is preliminary data.</text>
</comment>
<dbReference type="AlphaFoldDB" id="A0AAW0Y6N4"/>
<proteinExistence type="predicted"/>
<organism evidence="3 4">
    <name type="scientific">Cherax quadricarinatus</name>
    <name type="common">Australian red claw crayfish</name>
    <dbReference type="NCBI Taxonomy" id="27406"/>
    <lineage>
        <taxon>Eukaryota</taxon>
        <taxon>Metazoa</taxon>
        <taxon>Ecdysozoa</taxon>
        <taxon>Arthropoda</taxon>
        <taxon>Crustacea</taxon>
        <taxon>Multicrustacea</taxon>
        <taxon>Malacostraca</taxon>
        <taxon>Eumalacostraca</taxon>
        <taxon>Eucarida</taxon>
        <taxon>Decapoda</taxon>
        <taxon>Pleocyemata</taxon>
        <taxon>Astacidea</taxon>
        <taxon>Parastacoidea</taxon>
        <taxon>Parastacidae</taxon>
        <taxon>Cherax</taxon>
    </lineage>
</organism>
<feature type="compositionally biased region" description="Basic and acidic residues" evidence="1">
    <location>
        <begin position="20"/>
        <end position="36"/>
    </location>
</feature>
<keyword evidence="4" id="KW-1185">Reference proteome</keyword>
<sequence>MKRAGSERKITSFFKTKVIQKSDDGDHDSNEPEKHPGTSTSTAVEADVAVKEHEDEELSSTPGTLTLPAALVDVASFIGNKVATDAKIMAIIYQKAPSAESLPLCDVGGHRRRFQPSWCSTYPWLKYSQLNKGGYCIACVVFGGDTGRLGDQRLGILVLKPMCKYRKATEVLNNHNACGYHAAAMSKIEGFVDTVRNPTRAVDTMLHSKRKEQVETNRRLLVPVIETILFCGRNMLPLRGHRDDGPLDLSVLSKTGEGVFRALLRYRAQGGDSDLTHLLTSSVSRTRISTLISKTIQNELINITGGSHMEVTP</sequence>